<evidence type="ECO:0000313" key="6">
    <source>
        <dbReference type="Proteomes" id="UP000799750"/>
    </source>
</evidence>
<dbReference type="InterPro" id="IPR036390">
    <property type="entry name" value="WH_DNA-bd_sf"/>
</dbReference>
<gene>
    <name evidence="5" type="ORF">BU16DRAFT_465798</name>
</gene>
<evidence type="ECO:0000256" key="1">
    <source>
        <dbReference type="ARBA" id="ARBA00022603"/>
    </source>
</evidence>
<dbReference type="InterPro" id="IPR001077">
    <property type="entry name" value="COMT_C"/>
</dbReference>
<dbReference type="InterPro" id="IPR029063">
    <property type="entry name" value="SAM-dependent_MTases_sf"/>
</dbReference>
<evidence type="ECO:0000259" key="4">
    <source>
        <dbReference type="Pfam" id="PF00891"/>
    </source>
</evidence>
<organism evidence="5 6">
    <name type="scientific">Lophium mytilinum</name>
    <dbReference type="NCBI Taxonomy" id="390894"/>
    <lineage>
        <taxon>Eukaryota</taxon>
        <taxon>Fungi</taxon>
        <taxon>Dikarya</taxon>
        <taxon>Ascomycota</taxon>
        <taxon>Pezizomycotina</taxon>
        <taxon>Dothideomycetes</taxon>
        <taxon>Pleosporomycetidae</taxon>
        <taxon>Mytilinidiales</taxon>
        <taxon>Mytilinidiaceae</taxon>
        <taxon>Lophium</taxon>
    </lineage>
</organism>
<dbReference type="InterPro" id="IPR016461">
    <property type="entry name" value="COMT-like"/>
</dbReference>
<dbReference type="Gene3D" id="1.10.10.10">
    <property type="entry name" value="Winged helix-like DNA-binding domain superfamily/Winged helix DNA-binding domain"/>
    <property type="match status" value="1"/>
</dbReference>
<dbReference type="SUPFAM" id="SSF53335">
    <property type="entry name" value="S-adenosyl-L-methionine-dependent methyltransferases"/>
    <property type="match status" value="1"/>
</dbReference>
<keyword evidence="1" id="KW-0489">Methyltransferase</keyword>
<keyword evidence="3" id="KW-0949">S-adenosyl-L-methionine</keyword>
<dbReference type="GO" id="GO:0032259">
    <property type="term" value="P:methylation"/>
    <property type="evidence" value="ECO:0007669"/>
    <property type="project" value="UniProtKB-KW"/>
</dbReference>
<dbReference type="GO" id="GO:0008171">
    <property type="term" value="F:O-methyltransferase activity"/>
    <property type="evidence" value="ECO:0007669"/>
    <property type="project" value="InterPro"/>
</dbReference>
<dbReference type="PROSITE" id="PS51683">
    <property type="entry name" value="SAM_OMT_II"/>
    <property type="match status" value="1"/>
</dbReference>
<dbReference type="AlphaFoldDB" id="A0A6A6QPP0"/>
<keyword evidence="6" id="KW-1185">Reference proteome</keyword>
<accession>A0A6A6QPP0</accession>
<evidence type="ECO:0000256" key="2">
    <source>
        <dbReference type="ARBA" id="ARBA00022679"/>
    </source>
</evidence>
<dbReference type="SUPFAM" id="SSF46785">
    <property type="entry name" value="Winged helix' DNA-binding domain"/>
    <property type="match status" value="1"/>
</dbReference>
<dbReference type="Gene3D" id="3.40.50.150">
    <property type="entry name" value="Vaccinia Virus protein VP39"/>
    <property type="match status" value="1"/>
</dbReference>
<dbReference type="OrthoDB" id="1606438at2759"/>
<dbReference type="PANTHER" id="PTHR43712:SF5">
    <property type="entry name" value="O-METHYLTRANSFERASE ASQN-RELATED"/>
    <property type="match status" value="1"/>
</dbReference>
<dbReference type="Proteomes" id="UP000799750">
    <property type="component" value="Unassembled WGS sequence"/>
</dbReference>
<evidence type="ECO:0000256" key="3">
    <source>
        <dbReference type="ARBA" id="ARBA00022691"/>
    </source>
</evidence>
<dbReference type="PANTHER" id="PTHR43712">
    <property type="entry name" value="PUTATIVE (AFU_ORTHOLOGUE AFUA_4G14580)-RELATED"/>
    <property type="match status" value="1"/>
</dbReference>
<dbReference type="Pfam" id="PF00891">
    <property type="entry name" value="Methyltransf_2"/>
    <property type="match status" value="1"/>
</dbReference>
<dbReference type="InterPro" id="IPR036388">
    <property type="entry name" value="WH-like_DNA-bd_sf"/>
</dbReference>
<sequence length="415" mass="46418">MATSRILQLAHAIVSGTSTIDQHLRDHDIAEPSFSSSEFAQSLNPTPDVEAAKTTVIEATIELRQLLEGPMQLLLPESNFFPLAAIHRFNIASHVPTTPDNASISFRDLAQRCGLQEQDVQRIVRFTAAHHRVFCEPDPGRVAHTAASRSLVEIPVAQHLMALTFQECWPAHGRALDAMEMKSQEPSDSGFSLANGTRLGFFEFLSQNPDRAKGFAGAMSSTSSGSLEALSRSFDWASLGPRVVVDVGGSVGHVSAYLASQYPELRFLVQDKAEVVQDAEEKIPVEVRDRVTFQAHDFFDEQNVKADAYLLRFVLHDWPDKWCLKILRALVPRLQEGAVLVLQEHILPEPGSVGLLKERRVRSMDAIMLSLLNSREREERDWRSLFEEADKRFRVEAVERKEGETIAVITVRWTG</sequence>
<evidence type="ECO:0000313" key="5">
    <source>
        <dbReference type="EMBL" id="KAF2493673.1"/>
    </source>
</evidence>
<proteinExistence type="predicted"/>
<dbReference type="EMBL" id="MU004192">
    <property type="protein sequence ID" value="KAF2493673.1"/>
    <property type="molecule type" value="Genomic_DNA"/>
</dbReference>
<keyword evidence="2" id="KW-0808">Transferase</keyword>
<name>A0A6A6QPP0_9PEZI</name>
<protein>
    <submittedName>
        <fullName evidence="5">Cercosporin toxin biosynthesis protein</fullName>
    </submittedName>
</protein>
<feature type="domain" description="O-methyltransferase C-terminal" evidence="4">
    <location>
        <begin position="190"/>
        <end position="389"/>
    </location>
</feature>
<reference evidence="5" key="1">
    <citation type="journal article" date="2020" name="Stud. Mycol.">
        <title>101 Dothideomycetes genomes: a test case for predicting lifestyles and emergence of pathogens.</title>
        <authorList>
            <person name="Haridas S."/>
            <person name="Albert R."/>
            <person name="Binder M."/>
            <person name="Bloem J."/>
            <person name="Labutti K."/>
            <person name="Salamov A."/>
            <person name="Andreopoulos B."/>
            <person name="Baker S."/>
            <person name="Barry K."/>
            <person name="Bills G."/>
            <person name="Bluhm B."/>
            <person name="Cannon C."/>
            <person name="Castanera R."/>
            <person name="Culley D."/>
            <person name="Daum C."/>
            <person name="Ezra D."/>
            <person name="Gonzalez J."/>
            <person name="Henrissat B."/>
            <person name="Kuo A."/>
            <person name="Liang C."/>
            <person name="Lipzen A."/>
            <person name="Lutzoni F."/>
            <person name="Magnuson J."/>
            <person name="Mondo S."/>
            <person name="Nolan M."/>
            <person name="Ohm R."/>
            <person name="Pangilinan J."/>
            <person name="Park H.-J."/>
            <person name="Ramirez L."/>
            <person name="Alfaro M."/>
            <person name="Sun H."/>
            <person name="Tritt A."/>
            <person name="Yoshinaga Y."/>
            <person name="Zwiers L.-H."/>
            <person name="Turgeon B."/>
            <person name="Goodwin S."/>
            <person name="Spatafora J."/>
            <person name="Crous P."/>
            <person name="Grigoriev I."/>
        </authorList>
    </citation>
    <scope>NUCLEOTIDE SEQUENCE</scope>
    <source>
        <strain evidence="5">CBS 269.34</strain>
    </source>
</reference>